<feature type="transmembrane region" description="Helical" evidence="5">
    <location>
        <begin position="179"/>
        <end position="200"/>
    </location>
</feature>
<dbReference type="AlphaFoldDB" id="A0A6J7SH63"/>
<dbReference type="InterPro" id="IPR050368">
    <property type="entry name" value="ClC-type_chloride_channel"/>
</dbReference>
<dbReference type="InterPro" id="IPR001807">
    <property type="entry name" value="ClC"/>
</dbReference>
<dbReference type="Gene3D" id="1.10.3080.10">
    <property type="entry name" value="Clc chloride channel"/>
    <property type="match status" value="1"/>
</dbReference>
<dbReference type="PANTHER" id="PTHR43427">
    <property type="entry name" value="CHLORIDE CHANNEL PROTEIN CLC-E"/>
    <property type="match status" value="1"/>
</dbReference>
<evidence type="ECO:0000256" key="4">
    <source>
        <dbReference type="ARBA" id="ARBA00023136"/>
    </source>
</evidence>
<dbReference type="GO" id="GO:0016020">
    <property type="term" value="C:membrane"/>
    <property type="evidence" value="ECO:0007669"/>
    <property type="project" value="UniProtKB-SubCell"/>
</dbReference>
<keyword evidence="3 5" id="KW-1133">Transmembrane helix</keyword>
<reference evidence="6" key="1">
    <citation type="submission" date="2020-05" db="EMBL/GenBank/DDBJ databases">
        <authorList>
            <person name="Chiriac C."/>
            <person name="Salcher M."/>
            <person name="Ghai R."/>
            <person name="Kavagutti S V."/>
        </authorList>
    </citation>
    <scope>NUCLEOTIDE SEQUENCE</scope>
</reference>
<feature type="transmembrane region" description="Helical" evidence="5">
    <location>
        <begin position="54"/>
        <end position="73"/>
    </location>
</feature>
<evidence type="ECO:0000256" key="3">
    <source>
        <dbReference type="ARBA" id="ARBA00022989"/>
    </source>
</evidence>
<feature type="transmembrane region" description="Helical" evidence="5">
    <location>
        <begin position="12"/>
        <end position="34"/>
    </location>
</feature>
<dbReference type="GO" id="GO:0015108">
    <property type="term" value="F:chloride transmembrane transporter activity"/>
    <property type="evidence" value="ECO:0007669"/>
    <property type="project" value="InterPro"/>
</dbReference>
<keyword evidence="4 5" id="KW-0472">Membrane</keyword>
<sequence>MSTPSQTQVMRLLGGAALVGVVAGIAASLMLWIIEQGTELFYVHLPSVLGVVALPWWWAAGMLVIGAGLVVLAKKLPGATGPGPLSGFHFDLPLVVVPSVLAAALATLIFGMVLGPEAPLIVLGSAVGALVSRNADPQTRKAMMLLGGVAAIGAVFGNPFVTAFMVLEFAAIGMVPAMLITPVLVALASSYVVQIGIWGIPGFGVHSLSVPGLPSYSSIAVGDLVTALVVSVVAGVIAILARKGGLAFERYSSTRVTRGLFIGAIVTAAVVCISMTIFDVAPQLILFSGSAGMSSLIEQTSIVSILVILAGKAIAYAMALGGGFRGGPIFPATFLGVAVAVLTVAILPSDSVSALAAAAIAASAAAMIKLPATSALLGMVLIVGAGPDVAPFAILGAVIGFGIRTFVDSKDESVEERVIESEGLIA</sequence>
<dbReference type="SUPFAM" id="SSF81340">
    <property type="entry name" value="Clc chloride channel"/>
    <property type="match status" value="1"/>
</dbReference>
<proteinExistence type="predicted"/>
<feature type="transmembrane region" description="Helical" evidence="5">
    <location>
        <begin position="220"/>
        <end position="240"/>
    </location>
</feature>
<evidence type="ECO:0000256" key="2">
    <source>
        <dbReference type="ARBA" id="ARBA00022692"/>
    </source>
</evidence>
<evidence type="ECO:0000256" key="5">
    <source>
        <dbReference type="SAM" id="Phobius"/>
    </source>
</evidence>
<comment type="subcellular location">
    <subcellularLocation>
        <location evidence="1">Membrane</location>
        <topology evidence="1">Multi-pass membrane protein</topology>
    </subcellularLocation>
</comment>
<evidence type="ECO:0000313" key="6">
    <source>
        <dbReference type="EMBL" id="CAB5040694.1"/>
    </source>
</evidence>
<feature type="transmembrane region" description="Helical" evidence="5">
    <location>
        <begin position="260"/>
        <end position="281"/>
    </location>
</feature>
<feature type="transmembrane region" description="Helical" evidence="5">
    <location>
        <begin position="142"/>
        <end position="167"/>
    </location>
</feature>
<keyword evidence="2 5" id="KW-0812">Transmembrane</keyword>
<feature type="transmembrane region" description="Helical" evidence="5">
    <location>
        <begin position="301"/>
        <end position="322"/>
    </location>
</feature>
<feature type="transmembrane region" description="Helical" evidence="5">
    <location>
        <begin position="329"/>
        <end position="348"/>
    </location>
</feature>
<gene>
    <name evidence="6" type="ORF">UFOPK4237_01186</name>
</gene>
<organism evidence="6">
    <name type="scientific">freshwater metagenome</name>
    <dbReference type="NCBI Taxonomy" id="449393"/>
    <lineage>
        <taxon>unclassified sequences</taxon>
        <taxon>metagenomes</taxon>
        <taxon>ecological metagenomes</taxon>
    </lineage>
</organism>
<feature type="transmembrane region" description="Helical" evidence="5">
    <location>
        <begin position="389"/>
        <end position="407"/>
    </location>
</feature>
<name>A0A6J7SH63_9ZZZZ</name>
<protein>
    <submittedName>
        <fullName evidence="6">Unannotated protein</fullName>
    </submittedName>
</protein>
<dbReference type="InterPro" id="IPR014743">
    <property type="entry name" value="Cl-channel_core"/>
</dbReference>
<evidence type="ECO:0000256" key="1">
    <source>
        <dbReference type="ARBA" id="ARBA00004141"/>
    </source>
</evidence>
<dbReference type="Pfam" id="PF00654">
    <property type="entry name" value="Voltage_CLC"/>
    <property type="match status" value="1"/>
</dbReference>
<dbReference type="PANTHER" id="PTHR43427:SF12">
    <property type="entry name" value="CHLORIDE TRANSPORTER"/>
    <property type="match status" value="1"/>
</dbReference>
<accession>A0A6J7SH63</accession>
<dbReference type="EMBL" id="CAFBPZ010000086">
    <property type="protein sequence ID" value="CAB5040694.1"/>
    <property type="molecule type" value="Genomic_DNA"/>
</dbReference>
<feature type="transmembrane region" description="Helical" evidence="5">
    <location>
        <begin position="94"/>
        <end position="114"/>
    </location>
</feature>
<dbReference type="CDD" id="cd00400">
    <property type="entry name" value="Voltage_gated_ClC"/>
    <property type="match status" value="1"/>
</dbReference>